<accession>A0A0B8PG06</accession>
<proteinExistence type="predicted"/>
<reference evidence="1 2" key="1">
    <citation type="submission" date="2015-01" db="EMBL/GenBank/DDBJ databases">
        <title>Vibrio sp. C5 JCM 19232 whole genome shotgun sequence.</title>
        <authorList>
            <person name="Sawabe T."/>
            <person name="Meirelles P."/>
            <person name="Feng G."/>
            <person name="Sayaka M."/>
            <person name="Hattori M."/>
            <person name="Ohkuma M."/>
        </authorList>
    </citation>
    <scope>NUCLEOTIDE SEQUENCE [LARGE SCALE GENOMIC DNA]</scope>
    <source>
        <strain evidence="1 2">JCM19232</strain>
    </source>
</reference>
<name>A0A0B8PG06_9VIBR</name>
<comment type="caution">
    <text evidence="1">The sequence shown here is derived from an EMBL/GenBank/DDBJ whole genome shotgun (WGS) entry which is preliminary data.</text>
</comment>
<reference evidence="1 2" key="2">
    <citation type="submission" date="2015-01" db="EMBL/GenBank/DDBJ databases">
        <authorList>
            <consortium name="NBRP consortium"/>
            <person name="Sawabe T."/>
            <person name="Meirelles P."/>
            <person name="Feng G."/>
            <person name="Sayaka M."/>
            <person name="Hattori M."/>
            <person name="Ohkuma M."/>
        </authorList>
    </citation>
    <scope>NUCLEOTIDE SEQUENCE [LARGE SCALE GENOMIC DNA]</scope>
    <source>
        <strain evidence="1 2">JCM19232</strain>
    </source>
</reference>
<dbReference type="AlphaFoldDB" id="A0A0B8PG06"/>
<sequence length="53" mass="5687">MQASINLDQSQMIDLESAIVSEGSAVVLSELHSLTTTEDGTCEQYTSVTQPEV</sequence>
<gene>
    <name evidence="1" type="ORF">JCM19232_4226</name>
</gene>
<protein>
    <submittedName>
        <fullName evidence="1">Uncharacterized protein</fullName>
    </submittedName>
</protein>
<organism evidence="1 2">
    <name type="scientific">Vibrio ishigakensis</name>
    <dbReference type="NCBI Taxonomy" id="1481914"/>
    <lineage>
        <taxon>Bacteria</taxon>
        <taxon>Pseudomonadati</taxon>
        <taxon>Pseudomonadota</taxon>
        <taxon>Gammaproteobacteria</taxon>
        <taxon>Vibrionales</taxon>
        <taxon>Vibrionaceae</taxon>
        <taxon>Vibrio</taxon>
    </lineage>
</organism>
<evidence type="ECO:0000313" key="2">
    <source>
        <dbReference type="Proteomes" id="UP000031670"/>
    </source>
</evidence>
<evidence type="ECO:0000313" key="1">
    <source>
        <dbReference type="EMBL" id="GAM65261.1"/>
    </source>
</evidence>
<dbReference type="EMBL" id="BBSA01000018">
    <property type="protein sequence ID" value="GAM65261.1"/>
    <property type="molecule type" value="Genomic_DNA"/>
</dbReference>
<dbReference type="Proteomes" id="UP000031670">
    <property type="component" value="Unassembled WGS sequence"/>
</dbReference>